<dbReference type="GO" id="GO:0070449">
    <property type="term" value="C:elongin complex"/>
    <property type="evidence" value="ECO:0007669"/>
    <property type="project" value="InterPro"/>
</dbReference>
<dbReference type="PANTHER" id="PTHR15141">
    <property type="entry name" value="TRANSCRIPTION ELONGATION FACTOR B POLYPEPTIDE 3"/>
    <property type="match status" value="1"/>
</dbReference>
<proteinExistence type="predicted"/>
<organism evidence="2 3">
    <name type="scientific">Pichia inconspicua</name>
    <dbReference type="NCBI Taxonomy" id="52247"/>
    <lineage>
        <taxon>Eukaryota</taxon>
        <taxon>Fungi</taxon>
        <taxon>Dikarya</taxon>
        <taxon>Ascomycota</taxon>
        <taxon>Saccharomycotina</taxon>
        <taxon>Pichiomycetes</taxon>
        <taxon>Pichiales</taxon>
        <taxon>Pichiaceae</taxon>
        <taxon>Pichia</taxon>
    </lineage>
</organism>
<dbReference type="PANTHER" id="PTHR15141:SF76">
    <property type="entry name" value="TRANSCRIPTION ELONGATION FACTOR B POLYPEPTIDE 3"/>
    <property type="match status" value="1"/>
</dbReference>
<keyword evidence="3" id="KW-1185">Reference proteome</keyword>
<dbReference type="EMBL" id="SELW01000275">
    <property type="protein sequence ID" value="TID29714.1"/>
    <property type="molecule type" value="Genomic_DNA"/>
</dbReference>
<dbReference type="Proteomes" id="UP000307173">
    <property type="component" value="Unassembled WGS sequence"/>
</dbReference>
<reference evidence="2 3" key="1">
    <citation type="journal article" date="2019" name="Front. Genet.">
        <title>Whole-Genome Sequencing of the Opportunistic Yeast Pathogen Candida inconspicua Uncovers Its Hybrid Origin.</title>
        <authorList>
            <person name="Mixao V."/>
            <person name="Hansen A.P."/>
            <person name="Saus E."/>
            <person name="Boekhout T."/>
            <person name="Lass-Florl C."/>
            <person name="Gabaldon T."/>
        </authorList>
    </citation>
    <scope>NUCLEOTIDE SEQUENCE [LARGE SCALE GENOMIC DNA]</scope>
    <source>
        <strain evidence="2 3">CBS 180</strain>
    </source>
</reference>
<comment type="caution">
    <text evidence="2">The sequence shown here is derived from an EMBL/GenBank/DDBJ whole genome shotgun (WGS) entry which is preliminary data.</text>
</comment>
<sequence>MEKQNKGVISLTQLARLKCINNAHLINDIGSTPYHLIEPILVKKTAKSLKQIEEQSPHIIADSENLWKLLISRDFPDRPLTHPISENGRRVNMKSRKLYDKYINDREVQRQNAVGNLKQITKNLNSMKNKNKVKSIDNFLPMKRQRVMTLPKQQSFKSSLLQKARVVHKQRVRHFLQPKPVISQQSSFGMVRLEKSATLATNVKRSFETGPTQAISTKPSKSKTVPQLNTKRPHV</sequence>
<dbReference type="Pfam" id="PF06881">
    <property type="entry name" value="Elongin_A"/>
    <property type="match status" value="1"/>
</dbReference>
<dbReference type="InterPro" id="IPR051870">
    <property type="entry name" value="Elongin-A_domain"/>
</dbReference>
<dbReference type="GO" id="GO:0006368">
    <property type="term" value="P:transcription elongation by RNA polymerase II"/>
    <property type="evidence" value="ECO:0007669"/>
    <property type="project" value="InterPro"/>
</dbReference>
<name>A0A4T0X4M2_9ASCO</name>
<accession>A0A4T0X4M2</accession>
<dbReference type="Gene3D" id="6.10.250.3180">
    <property type="match status" value="1"/>
</dbReference>
<dbReference type="STRING" id="52247.A0A4T0X4M2"/>
<evidence type="ECO:0000256" key="1">
    <source>
        <dbReference type="SAM" id="MobiDB-lite"/>
    </source>
</evidence>
<evidence type="ECO:0008006" key="4">
    <source>
        <dbReference type="Google" id="ProtNLM"/>
    </source>
</evidence>
<dbReference type="InterPro" id="IPR010684">
    <property type="entry name" value="RNA_pol_II_trans_fac_SIII_A"/>
</dbReference>
<protein>
    <recommendedName>
        <fullName evidence="4">Elongin-A</fullName>
    </recommendedName>
</protein>
<feature type="region of interest" description="Disordered" evidence="1">
    <location>
        <begin position="210"/>
        <end position="235"/>
    </location>
</feature>
<evidence type="ECO:0000313" key="3">
    <source>
        <dbReference type="Proteomes" id="UP000307173"/>
    </source>
</evidence>
<evidence type="ECO:0000313" key="2">
    <source>
        <dbReference type="EMBL" id="TID29714.1"/>
    </source>
</evidence>
<dbReference type="OrthoDB" id="21513at2759"/>
<dbReference type="AlphaFoldDB" id="A0A4T0X4M2"/>
<gene>
    <name evidence="2" type="ORF">CANINC_001727</name>
</gene>